<dbReference type="Proteomes" id="UP000273998">
    <property type="component" value="Unassembled WGS sequence"/>
</dbReference>
<reference evidence="3 4" key="1">
    <citation type="submission" date="2018-11" db="EMBL/GenBank/DDBJ databases">
        <title>Species Designations Belie Phenotypic and Genotypic Heterogeneity in Oral Streptococci.</title>
        <authorList>
            <person name="Velsko I."/>
        </authorList>
    </citation>
    <scope>NUCLEOTIDE SEQUENCE [LARGE SCALE GENOMIC DNA]</scope>
    <source>
        <strain evidence="3 4">BCC42</strain>
    </source>
</reference>
<dbReference type="AlphaFoldDB" id="A0A0F3HCX3"/>
<evidence type="ECO:0000313" key="3">
    <source>
        <dbReference type="EMBL" id="RSI55780.1"/>
    </source>
</evidence>
<evidence type="ECO:0000256" key="1">
    <source>
        <dbReference type="SAM" id="Phobius"/>
    </source>
</evidence>
<keyword evidence="1" id="KW-0812">Transmembrane</keyword>
<organism evidence="3 4">
    <name type="scientific">Streptococcus salivarius</name>
    <dbReference type="NCBI Taxonomy" id="1304"/>
    <lineage>
        <taxon>Bacteria</taxon>
        <taxon>Bacillati</taxon>
        <taxon>Bacillota</taxon>
        <taxon>Bacilli</taxon>
        <taxon>Lactobacillales</taxon>
        <taxon>Streptococcaceae</taxon>
        <taxon>Streptococcus</taxon>
    </lineage>
</organism>
<evidence type="ECO:0000313" key="4">
    <source>
        <dbReference type="Proteomes" id="UP000273998"/>
    </source>
</evidence>
<accession>A0A0F3HCX3</accession>
<keyword evidence="1" id="KW-1133">Transmembrane helix</keyword>
<feature type="transmembrane region" description="Helical" evidence="1">
    <location>
        <begin position="103"/>
        <end position="124"/>
    </location>
</feature>
<proteinExistence type="predicted"/>
<reference evidence="2 5" key="2">
    <citation type="submission" date="2019-06" db="EMBL/GenBank/DDBJ databases">
        <title>Complete genome sequence of Streptococcus salivarius LAB813.</title>
        <authorList>
            <person name="Levesque C.M."/>
            <person name="Gong S.-G."/>
            <person name="Dufour D."/>
            <person name="Barbour A."/>
        </authorList>
    </citation>
    <scope>NUCLEOTIDE SEQUENCE [LARGE SCALE GENOMIC DNA]</scope>
    <source>
        <strain evidence="2 5">LAB813</strain>
    </source>
</reference>
<dbReference type="Proteomes" id="UP000322622">
    <property type="component" value="Chromosome"/>
</dbReference>
<name>A0A0F3HCX3_STRSL</name>
<feature type="transmembrane region" description="Helical" evidence="1">
    <location>
        <begin position="74"/>
        <end position="96"/>
    </location>
</feature>
<dbReference type="EMBL" id="CP040804">
    <property type="protein sequence ID" value="QEM31747.1"/>
    <property type="molecule type" value="Genomic_DNA"/>
</dbReference>
<sequence length="166" mass="19303">MTIKLELTEERTQRELSEEEWAFPIWRWAAFSLFDTLILVSPLTREFIYPGGSDSRFYLGKSLGNLMLDDTQRFIFIIIILTLLLPAFALIIESLLFSKGYPLLSIICSCLIFVSATVLFVYSLSIVPDFWSFTIYCYMLYLLFNIGNSLRKINRIINLRQNNTKA</sequence>
<protein>
    <submittedName>
        <fullName evidence="3">Uncharacterized protein</fullName>
    </submittedName>
</protein>
<gene>
    <name evidence="3" type="ORF">D8867_07985</name>
    <name evidence="2" type="ORF">FHI56_02100</name>
</gene>
<evidence type="ECO:0000313" key="5">
    <source>
        <dbReference type="Proteomes" id="UP000322622"/>
    </source>
</evidence>
<dbReference type="RefSeq" id="WP_045769320.1">
    <property type="nucleotide sequence ID" value="NZ_AP031488.1"/>
</dbReference>
<evidence type="ECO:0000313" key="2">
    <source>
        <dbReference type="EMBL" id="QEM31747.1"/>
    </source>
</evidence>
<dbReference type="EMBL" id="RJNF01000022">
    <property type="protein sequence ID" value="RSI55780.1"/>
    <property type="molecule type" value="Genomic_DNA"/>
</dbReference>
<keyword evidence="1" id="KW-0472">Membrane</keyword>
<feature type="transmembrane region" description="Helical" evidence="1">
    <location>
        <begin position="130"/>
        <end position="150"/>
    </location>
</feature>